<dbReference type="EMBL" id="AFRT01000450">
    <property type="protein sequence ID" value="ELU44008.1"/>
    <property type="molecule type" value="Genomic_DNA"/>
</dbReference>
<gene>
    <name evidence="1" type="ORF">AG1IA_01951</name>
</gene>
<organism evidence="1 2">
    <name type="scientific">Thanatephorus cucumeris (strain AG1-IA)</name>
    <name type="common">Rice sheath blight fungus</name>
    <name type="synonym">Rhizoctonia solani</name>
    <dbReference type="NCBI Taxonomy" id="983506"/>
    <lineage>
        <taxon>Eukaryota</taxon>
        <taxon>Fungi</taxon>
        <taxon>Dikarya</taxon>
        <taxon>Basidiomycota</taxon>
        <taxon>Agaricomycotina</taxon>
        <taxon>Agaricomycetes</taxon>
        <taxon>Cantharellales</taxon>
        <taxon>Ceratobasidiaceae</taxon>
        <taxon>Rhizoctonia</taxon>
        <taxon>Rhizoctonia solani AG-1</taxon>
    </lineage>
</organism>
<sequence>MRGSSGAAQASPGTYQYPFLALVQTRLMNCVIVSNRHWILDGAMRTFGTYLSSGAWFLDISARLGSCFQDISLEKEGQRHDKRCQDLLVYEANENYWIIVEQSNHRCHRRGTCIMPDMVRYMWWPAMDTYNRCQGQER</sequence>
<accession>L8X4P9</accession>
<evidence type="ECO:0000313" key="2">
    <source>
        <dbReference type="Proteomes" id="UP000011668"/>
    </source>
</evidence>
<evidence type="ECO:0000313" key="1">
    <source>
        <dbReference type="EMBL" id="ELU44008.1"/>
    </source>
</evidence>
<comment type="caution">
    <text evidence="1">The sequence shown here is derived from an EMBL/GenBank/DDBJ whole genome shotgun (WGS) entry which is preliminary data.</text>
</comment>
<proteinExistence type="predicted"/>
<dbReference type="AlphaFoldDB" id="L8X4P9"/>
<keyword evidence="2" id="KW-1185">Reference proteome</keyword>
<protein>
    <submittedName>
        <fullName evidence="1">Uncharacterized protein</fullName>
    </submittedName>
</protein>
<reference evidence="1 2" key="1">
    <citation type="journal article" date="2013" name="Nat. Commun.">
        <title>The evolution and pathogenic mechanisms of the rice sheath blight pathogen.</title>
        <authorList>
            <person name="Zheng A."/>
            <person name="Lin R."/>
            <person name="Xu L."/>
            <person name="Qin P."/>
            <person name="Tang C."/>
            <person name="Ai P."/>
            <person name="Zhang D."/>
            <person name="Liu Y."/>
            <person name="Sun Z."/>
            <person name="Feng H."/>
            <person name="Wang Y."/>
            <person name="Chen Y."/>
            <person name="Liang X."/>
            <person name="Fu R."/>
            <person name="Li Q."/>
            <person name="Zhang J."/>
            <person name="Yu X."/>
            <person name="Xie Z."/>
            <person name="Ding L."/>
            <person name="Guan P."/>
            <person name="Tang J."/>
            <person name="Liang Y."/>
            <person name="Wang S."/>
            <person name="Deng Q."/>
            <person name="Li S."/>
            <person name="Zhu J."/>
            <person name="Wang L."/>
            <person name="Liu H."/>
            <person name="Li P."/>
        </authorList>
    </citation>
    <scope>NUCLEOTIDE SEQUENCE [LARGE SCALE GENOMIC DNA]</scope>
    <source>
        <strain evidence="2">AG-1 IA</strain>
    </source>
</reference>
<dbReference type="Proteomes" id="UP000011668">
    <property type="component" value="Unassembled WGS sequence"/>
</dbReference>
<dbReference type="HOGENOM" id="CLU_1856665_0_0_1"/>
<name>L8X4P9_THACA</name>